<accession>A0A4R1Y8F9</accession>
<reference evidence="1 2" key="1">
    <citation type="submission" date="2019-03" db="EMBL/GenBank/DDBJ databases">
        <title>Genomic analyses of the natural microbiome of Caenorhabditis elegans.</title>
        <authorList>
            <person name="Samuel B."/>
        </authorList>
    </citation>
    <scope>NUCLEOTIDE SEQUENCE [LARGE SCALE GENOMIC DNA]</scope>
    <source>
        <strain evidence="1 2">JUb89</strain>
    </source>
</reference>
<sequence>MKYLISACLVGENVRYDGKNCLADKLKQLLQQRLAISICPEVAGGLSIPRAAAEIVGGEGKDVLLGQAKVIDCTGLDVSAEFIAGAHQTLQLAQRFRVTYVVLKANSPSCGSGRIYAGTFDGTQRDGDGVTAALLKLHHFQVMSEEQFFQQLNQLELRP</sequence>
<gene>
    <name evidence="1" type="ORF">EC844_10479</name>
</gene>
<organism evidence="1 2">
    <name type="scientific">Acinetobacter calcoaceticus</name>
    <dbReference type="NCBI Taxonomy" id="471"/>
    <lineage>
        <taxon>Bacteria</taxon>
        <taxon>Pseudomonadati</taxon>
        <taxon>Pseudomonadota</taxon>
        <taxon>Gammaproteobacteria</taxon>
        <taxon>Moraxellales</taxon>
        <taxon>Moraxellaceae</taxon>
        <taxon>Acinetobacter</taxon>
        <taxon>Acinetobacter calcoaceticus/baumannii complex</taxon>
    </lineage>
</organism>
<dbReference type="PANTHER" id="PTHR30087:SF1">
    <property type="entry name" value="HYPOTHETICAL CYTOSOLIC PROTEIN"/>
    <property type="match status" value="1"/>
</dbReference>
<name>A0A4R1Y8F9_ACICA</name>
<dbReference type="Proteomes" id="UP000294963">
    <property type="component" value="Unassembled WGS sequence"/>
</dbReference>
<dbReference type="Pfam" id="PF04463">
    <property type="entry name" value="2-thiour_desulf"/>
    <property type="match status" value="1"/>
</dbReference>
<dbReference type="AlphaFoldDB" id="A0A4R1Y8F9"/>
<evidence type="ECO:0000313" key="2">
    <source>
        <dbReference type="Proteomes" id="UP000294963"/>
    </source>
</evidence>
<dbReference type="EMBL" id="SLVJ01000004">
    <property type="protein sequence ID" value="TCM68703.1"/>
    <property type="molecule type" value="Genomic_DNA"/>
</dbReference>
<dbReference type="OrthoDB" id="495783at2"/>
<proteinExistence type="predicted"/>
<protein>
    <submittedName>
        <fullName evidence="1">Uncharacterized protein YbbK (DUF523 family)</fullName>
    </submittedName>
</protein>
<comment type="caution">
    <text evidence="1">The sequence shown here is derived from an EMBL/GenBank/DDBJ whole genome shotgun (WGS) entry which is preliminary data.</text>
</comment>
<dbReference type="PANTHER" id="PTHR30087">
    <property type="entry name" value="INNER MEMBRANE PROTEIN"/>
    <property type="match status" value="1"/>
</dbReference>
<evidence type="ECO:0000313" key="1">
    <source>
        <dbReference type="EMBL" id="TCM68703.1"/>
    </source>
</evidence>
<dbReference type="InterPro" id="IPR007553">
    <property type="entry name" value="2-thiour_desulf"/>
</dbReference>
<keyword evidence="2" id="KW-1185">Reference proteome</keyword>